<feature type="compositionally biased region" description="Acidic residues" evidence="7">
    <location>
        <begin position="155"/>
        <end position="164"/>
    </location>
</feature>
<keyword evidence="9" id="KW-1185">Reference proteome</keyword>
<evidence type="ECO:0000256" key="1">
    <source>
        <dbReference type="ARBA" id="ARBA00004604"/>
    </source>
</evidence>
<evidence type="ECO:0000313" key="8">
    <source>
        <dbReference type="EMBL" id="GBP05497.1"/>
    </source>
</evidence>
<comment type="similarity">
    <text evidence="2">Belongs to the NOP14 family.</text>
</comment>
<comment type="subcellular location">
    <subcellularLocation>
        <location evidence="1">Nucleus</location>
        <location evidence="1">Nucleolus</location>
    </subcellularLocation>
</comment>
<evidence type="ECO:0000256" key="4">
    <source>
        <dbReference type="ARBA" id="ARBA00022552"/>
    </source>
</evidence>
<evidence type="ECO:0000256" key="2">
    <source>
        <dbReference type="ARBA" id="ARBA00007466"/>
    </source>
</evidence>
<evidence type="ECO:0000256" key="7">
    <source>
        <dbReference type="SAM" id="MobiDB-lite"/>
    </source>
</evidence>
<keyword evidence="3" id="KW-0690">Ribosome biogenesis</keyword>
<name>A0A4C1SW18_EUMVA</name>
<feature type="compositionally biased region" description="Basic and acidic residues" evidence="7">
    <location>
        <begin position="165"/>
        <end position="175"/>
    </location>
</feature>
<evidence type="ECO:0000256" key="3">
    <source>
        <dbReference type="ARBA" id="ARBA00022517"/>
    </source>
</evidence>
<keyword evidence="4" id="KW-0698">rRNA processing</keyword>
<protein>
    <submittedName>
        <fullName evidence="8">Nucleolar protein 14 homolog</fullName>
    </submittedName>
</protein>
<reference evidence="8 9" key="1">
    <citation type="journal article" date="2019" name="Commun. Biol.">
        <title>The bagworm genome reveals a unique fibroin gene that provides high tensile strength.</title>
        <authorList>
            <person name="Kono N."/>
            <person name="Nakamura H."/>
            <person name="Ohtoshi R."/>
            <person name="Tomita M."/>
            <person name="Numata K."/>
            <person name="Arakawa K."/>
        </authorList>
    </citation>
    <scope>NUCLEOTIDE SEQUENCE [LARGE SCALE GENOMIC DNA]</scope>
</reference>
<evidence type="ECO:0000256" key="6">
    <source>
        <dbReference type="ARBA" id="ARBA00024695"/>
    </source>
</evidence>
<dbReference type="AlphaFoldDB" id="A0A4C1SW18"/>
<feature type="region of interest" description="Disordered" evidence="7">
    <location>
        <begin position="149"/>
        <end position="202"/>
    </location>
</feature>
<gene>
    <name evidence="8" type="primary">l(3)07882</name>
    <name evidence="8" type="ORF">EVAR_69702_1</name>
</gene>
<dbReference type="GO" id="GO:0032040">
    <property type="term" value="C:small-subunit processome"/>
    <property type="evidence" value="ECO:0007669"/>
    <property type="project" value="InterPro"/>
</dbReference>
<dbReference type="STRING" id="151549.A0A4C1SW18"/>
<evidence type="ECO:0000313" key="9">
    <source>
        <dbReference type="Proteomes" id="UP000299102"/>
    </source>
</evidence>
<comment type="caution">
    <text evidence="8">The sequence shown here is derived from an EMBL/GenBank/DDBJ whole genome shotgun (WGS) entry which is preliminary data.</text>
</comment>
<dbReference type="GO" id="GO:0030490">
    <property type="term" value="P:maturation of SSU-rRNA"/>
    <property type="evidence" value="ECO:0007669"/>
    <property type="project" value="TreeGrafter"/>
</dbReference>
<dbReference type="PANTHER" id="PTHR23183:SF0">
    <property type="entry name" value="NUCLEOLAR PROTEIN 14"/>
    <property type="match status" value="1"/>
</dbReference>
<evidence type="ECO:0000256" key="5">
    <source>
        <dbReference type="ARBA" id="ARBA00023242"/>
    </source>
</evidence>
<organism evidence="8 9">
    <name type="scientific">Eumeta variegata</name>
    <name type="common">Bagworm moth</name>
    <name type="synonym">Eumeta japonica</name>
    <dbReference type="NCBI Taxonomy" id="151549"/>
    <lineage>
        <taxon>Eukaryota</taxon>
        <taxon>Metazoa</taxon>
        <taxon>Ecdysozoa</taxon>
        <taxon>Arthropoda</taxon>
        <taxon>Hexapoda</taxon>
        <taxon>Insecta</taxon>
        <taxon>Pterygota</taxon>
        <taxon>Neoptera</taxon>
        <taxon>Endopterygota</taxon>
        <taxon>Lepidoptera</taxon>
        <taxon>Glossata</taxon>
        <taxon>Ditrysia</taxon>
        <taxon>Tineoidea</taxon>
        <taxon>Psychidae</taxon>
        <taxon>Oiketicinae</taxon>
        <taxon>Eumeta</taxon>
    </lineage>
</organism>
<proteinExistence type="inferred from homology"/>
<sequence length="202" mass="23765">MVKKSKKHVSDAVYAKKAIKKDNPFASAIPATSKRLNPFEVHMNKEKFQILGRTCKHDRGLPGVSRAKAVKRRQDTLGQEYFDKHKTNKFKDRRIGKHLSVDQIDEQIMNARFMADKMERIKLSKQSRFNLNDDEILTHRGQTLEEIEQFRDERSDDETEDEGLDERKERLEQMEQQRMTRMRADGEEDEGAQNQITDQLMI</sequence>
<feature type="compositionally biased region" description="Polar residues" evidence="7">
    <location>
        <begin position="192"/>
        <end position="202"/>
    </location>
</feature>
<dbReference type="PANTHER" id="PTHR23183">
    <property type="entry name" value="NOP14"/>
    <property type="match status" value="1"/>
</dbReference>
<dbReference type="Proteomes" id="UP000299102">
    <property type="component" value="Unassembled WGS sequence"/>
</dbReference>
<dbReference type="GO" id="GO:0030692">
    <property type="term" value="C:Noc4p-Nop14p complex"/>
    <property type="evidence" value="ECO:0007669"/>
    <property type="project" value="TreeGrafter"/>
</dbReference>
<dbReference type="Pfam" id="PF04147">
    <property type="entry name" value="Nop14"/>
    <property type="match status" value="1"/>
</dbReference>
<keyword evidence="5" id="KW-0539">Nucleus</keyword>
<accession>A0A4C1SW18</accession>
<dbReference type="OrthoDB" id="441771at2759"/>
<comment type="function">
    <text evidence="6">Involved in nucleolar processing of pre-18S ribosomal RNA. Has a role in the nuclear export of 40S pre-ribosomal subunit to the cytoplasm.</text>
</comment>
<dbReference type="InterPro" id="IPR007276">
    <property type="entry name" value="Nop14"/>
</dbReference>
<dbReference type="EMBL" id="BGZK01007774">
    <property type="protein sequence ID" value="GBP05497.1"/>
    <property type="molecule type" value="Genomic_DNA"/>
</dbReference>